<feature type="modified residue" description="4-aspartylphosphate" evidence="2">
    <location>
        <position position="54"/>
    </location>
</feature>
<organism evidence="4 7">
    <name type="scientific">Segatella bryantii</name>
    <name type="common">Prevotella bryantii</name>
    <dbReference type="NCBI Taxonomy" id="77095"/>
    <lineage>
        <taxon>Bacteria</taxon>
        <taxon>Pseudomonadati</taxon>
        <taxon>Bacteroidota</taxon>
        <taxon>Bacteroidia</taxon>
        <taxon>Bacteroidales</taxon>
        <taxon>Prevotellaceae</taxon>
        <taxon>Segatella</taxon>
    </lineage>
</organism>
<proteinExistence type="predicted"/>
<feature type="domain" description="Response regulatory" evidence="3">
    <location>
        <begin position="5"/>
        <end position="119"/>
    </location>
</feature>
<dbReference type="InterPro" id="IPR050595">
    <property type="entry name" value="Bact_response_regulator"/>
</dbReference>
<dbReference type="EMBL" id="NPJF01000020">
    <property type="protein sequence ID" value="OYP56513.1"/>
    <property type="molecule type" value="Genomic_DNA"/>
</dbReference>
<dbReference type="Gene3D" id="3.40.50.2300">
    <property type="match status" value="1"/>
</dbReference>
<reference evidence="5 6" key="1">
    <citation type="submission" date="2017-08" db="EMBL/GenBank/DDBJ databases">
        <title>Comparative genomics of non-oral Prevotella species.</title>
        <authorList>
            <person name="Accetto T."/>
            <person name="Nograsek B."/>
            <person name="Avgustin G."/>
        </authorList>
    </citation>
    <scope>NUCLEOTIDE SEQUENCE [LARGE SCALE GENOMIC DNA]</scope>
    <source>
        <strain evidence="5 6">TC1-1</strain>
    </source>
</reference>
<dbReference type="Proteomes" id="UP000216189">
    <property type="component" value="Unassembled WGS sequence"/>
</dbReference>
<dbReference type="SUPFAM" id="SSF52172">
    <property type="entry name" value="CheY-like"/>
    <property type="match status" value="1"/>
</dbReference>
<dbReference type="GO" id="GO:0000160">
    <property type="term" value="P:phosphorelay signal transduction system"/>
    <property type="evidence" value="ECO:0007669"/>
    <property type="project" value="InterPro"/>
</dbReference>
<evidence type="ECO:0000313" key="6">
    <source>
        <dbReference type="Proteomes" id="UP000216189"/>
    </source>
</evidence>
<keyword evidence="6" id="KW-1185">Reference proteome</keyword>
<gene>
    <name evidence="4" type="primary">porX</name>
    <name evidence="5" type="ORF">CIK91_02140</name>
    <name evidence="4" type="ORF">PRRU23_18110</name>
</gene>
<evidence type="ECO:0000256" key="2">
    <source>
        <dbReference type="PROSITE-ProRule" id="PRU00169"/>
    </source>
</evidence>
<dbReference type="Proteomes" id="UP000887043">
    <property type="component" value="Unassembled WGS sequence"/>
</dbReference>
<dbReference type="PROSITE" id="PS50110">
    <property type="entry name" value="RESPONSE_REGULATORY"/>
    <property type="match status" value="1"/>
</dbReference>
<sequence>MSNGLLLWVDDEIELLKAHIIFLEKKGYEVVTASNGSDAIDLCKQQNYDLIMLDEMMPGISGLETLQKIKDIQPTTPIVMVTKSEEEHIMDQAIGSKIADYLIKPVNPSQILLSLKKNIHRKEIVTEVTQSEYQQNYQNIMMQISECRTAQDWINLYKTLVKWELELSSTDSEMTDMLKMQKEEANIGFAKYISKNYLYWVNPKTMKDKEAERPIISPEIFKKKLFPLLDNNEKVFFIVIDNFRFDQWKMLAKEIGDLYDIEEDVYMSILPTATQYARNAIFSGLMPNKIAEMFPELWVDEDEEEGKNLNEAPLIQTQLDRFRRHNSFSYHKINDSIGADRFLEHFDNLRSKDLNVVVINFIDMLSHARTESKMVRELANSESAYRSITTSWLRHSVISELFKQLAKEDFKIILTTDHGCIRASKPVKIIGDRNTNTNLRYKLGKNLAYNSKEVFAIKEPAKAQLPSPNISTSYVFATGESFFAYPNNYNYYVSYYKDTFQHGGISMEEMLIPLITLKPRKR</sequence>
<dbReference type="PANTHER" id="PTHR44591:SF3">
    <property type="entry name" value="RESPONSE REGULATORY DOMAIN-CONTAINING PROTEIN"/>
    <property type="match status" value="1"/>
</dbReference>
<reference evidence="4" key="2">
    <citation type="submission" date="2021-08" db="EMBL/GenBank/DDBJ databases">
        <title>Prevotella lacticifex sp. nov., isolated from rumen of cow.</title>
        <authorList>
            <person name="Shinkai T."/>
            <person name="Ikeyama N."/>
            <person name="Kumagai M."/>
            <person name="Ohmori H."/>
            <person name="Sakamoto M."/>
            <person name="Ohkuma M."/>
            <person name="Mitsumori M."/>
        </authorList>
    </citation>
    <scope>NUCLEOTIDE SEQUENCE</scope>
    <source>
        <strain evidence="4">DSM 11371</strain>
    </source>
</reference>
<dbReference type="InterPro" id="IPR011006">
    <property type="entry name" value="CheY-like_superfamily"/>
</dbReference>
<accession>A0AA37HX20</accession>
<dbReference type="SUPFAM" id="SSF53649">
    <property type="entry name" value="Alkaline phosphatase-like"/>
    <property type="match status" value="1"/>
</dbReference>
<dbReference type="AlphaFoldDB" id="A0AA37HX20"/>
<dbReference type="GeneID" id="72480754"/>
<dbReference type="InterPro" id="IPR001789">
    <property type="entry name" value="Sig_transdc_resp-reg_receiver"/>
</dbReference>
<evidence type="ECO:0000259" key="3">
    <source>
        <dbReference type="PROSITE" id="PS50110"/>
    </source>
</evidence>
<dbReference type="Pfam" id="PF08665">
    <property type="entry name" value="PglZ"/>
    <property type="match status" value="1"/>
</dbReference>
<dbReference type="SMART" id="SM00448">
    <property type="entry name" value="REC"/>
    <property type="match status" value="1"/>
</dbReference>
<evidence type="ECO:0000313" key="7">
    <source>
        <dbReference type="Proteomes" id="UP000887043"/>
    </source>
</evidence>
<protein>
    <submittedName>
        <fullName evidence="4">Two-component system response regulator</fullName>
    </submittedName>
</protein>
<dbReference type="Pfam" id="PF00072">
    <property type="entry name" value="Response_reg"/>
    <property type="match status" value="1"/>
</dbReference>
<dbReference type="CDD" id="cd00156">
    <property type="entry name" value="REC"/>
    <property type="match status" value="1"/>
</dbReference>
<dbReference type="EMBL" id="BPTR01000001">
    <property type="protein sequence ID" value="GJG28111.1"/>
    <property type="molecule type" value="Genomic_DNA"/>
</dbReference>
<dbReference type="Gene3D" id="3.40.720.10">
    <property type="entry name" value="Alkaline Phosphatase, subunit A"/>
    <property type="match status" value="1"/>
</dbReference>
<evidence type="ECO:0000313" key="4">
    <source>
        <dbReference type="EMBL" id="GJG28111.1"/>
    </source>
</evidence>
<comment type="caution">
    <text evidence="4">The sequence shown here is derived from an EMBL/GenBank/DDBJ whole genome shotgun (WGS) entry which is preliminary data.</text>
</comment>
<dbReference type="PANTHER" id="PTHR44591">
    <property type="entry name" value="STRESS RESPONSE REGULATOR PROTEIN 1"/>
    <property type="match status" value="1"/>
</dbReference>
<dbReference type="InterPro" id="IPR017850">
    <property type="entry name" value="Alkaline_phosphatase_core_sf"/>
</dbReference>
<evidence type="ECO:0000256" key="1">
    <source>
        <dbReference type="ARBA" id="ARBA00022553"/>
    </source>
</evidence>
<name>A0AA37HX20_SEGBR</name>
<keyword evidence="1 2" id="KW-0597">Phosphoprotein</keyword>
<evidence type="ECO:0000313" key="5">
    <source>
        <dbReference type="EMBL" id="OYP56513.1"/>
    </source>
</evidence>
<dbReference type="RefSeq" id="WP_006282127.1">
    <property type="nucleotide sequence ID" value="NZ_BPTR01000001.1"/>
</dbReference>